<dbReference type="Gene3D" id="3.30.710.10">
    <property type="entry name" value="Potassium Channel Kv1.1, Chain A"/>
    <property type="match status" value="1"/>
</dbReference>
<reference evidence="4" key="1">
    <citation type="journal article" date="2018" name="Nat. Genet.">
        <title>Extensive intraspecific gene order and gene structural variations between Mo17 and other maize genomes.</title>
        <authorList>
            <person name="Sun S."/>
            <person name="Zhou Y."/>
            <person name="Chen J."/>
            <person name="Shi J."/>
            <person name="Zhao H."/>
            <person name="Zhao H."/>
            <person name="Song W."/>
            <person name="Zhang M."/>
            <person name="Cui Y."/>
            <person name="Dong X."/>
            <person name="Liu H."/>
            <person name="Ma X."/>
            <person name="Jiao Y."/>
            <person name="Wang B."/>
            <person name="Wei X."/>
            <person name="Stein J.C."/>
            <person name="Glaubitz J.C."/>
            <person name="Lu F."/>
            <person name="Yu G."/>
            <person name="Liang C."/>
            <person name="Fengler K."/>
            <person name="Li B."/>
            <person name="Rafalski A."/>
            <person name="Schnable P.S."/>
            <person name="Ware D.H."/>
            <person name="Buckler E.S."/>
            <person name="Lai J."/>
        </authorList>
    </citation>
    <scope>NUCLEOTIDE SEQUENCE [LARGE SCALE GENOMIC DNA]</scope>
    <source>
        <tissue evidence="4">Seedling</tissue>
    </source>
</reference>
<dbReference type="Gene3D" id="1.25.40.420">
    <property type="match status" value="1"/>
</dbReference>
<dbReference type="CDD" id="cd00121">
    <property type="entry name" value="MATH"/>
    <property type="match status" value="1"/>
</dbReference>
<evidence type="ECO:0000256" key="2">
    <source>
        <dbReference type="ARBA" id="ARBA00010846"/>
    </source>
</evidence>
<dbReference type="SUPFAM" id="SSF49599">
    <property type="entry name" value="TRAF domain-like"/>
    <property type="match status" value="1"/>
</dbReference>
<dbReference type="PANTHER" id="PTHR26379">
    <property type="entry name" value="BTB/POZ AND MATH DOMAIN-CONTAINING PROTEIN 1"/>
    <property type="match status" value="1"/>
</dbReference>
<dbReference type="SMART" id="SM00225">
    <property type="entry name" value="BTB"/>
    <property type="match status" value="1"/>
</dbReference>
<feature type="domain" description="BTB" evidence="3">
    <location>
        <begin position="179"/>
        <end position="252"/>
    </location>
</feature>
<comment type="similarity">
    <text evidence="2">Belongs to the Tdpoz family.</text>
</comment>
<dbReference type="InterPro" id="IPR045005">
    <property type="entry name" value="BPM1-6"/>
</dbReference>
<dbReference type="AlphaFoldDB" id="A0A3L6F4T0"/>
<dbReference type="InterPro" id="IPR008974">
    <property type="entry name" value="TRAF-like"/>
</dbReference>
<dbReference type="InterPro" id="IPR002083">
    <property type="entry name" value="MATH/TRAF_dom"/>
</dbReference>
<comment type="pathway">
    <text evidence="1">Protein modification; protein ubiquitination.</text>
</comment>
<comment type="caution">
    <text evidence="4">The sequence shown here is derived from an EMBL/GenBank/DDBJ whole genome shotgun (WGS) entry which is preliminary data.</text>
</comment>
<dbReference type="Proteomes" id="UP000251960">
    <property type="component" value="Chromosome 4"/>
</dbReference>
<dbReference type="InterPro" id="IPR056423">
    <property type="entry name" value="BACK_BPM_SPOP"/>
</dbReference>
<organism evidence="4">
    <name type="scientific">Zea mays</name>
    <name type="common">Maize</name>
    <dbReference type="NCBI Taxonomy" id="4577"/>
    <lineage>
        <taxon>Eukaryota</taxon>
        <taxon>Viridiplantae</taxon>
        <taxon>Streptophyta</taxon>
        <taxon>Embryophyta</taxon>
        <taxon>Tracheophyta</taxon>
        <taxon>Spermatophyta</taxon>
        <taxon>Magnoliopsida</taxon>
        <taxon>Liliopsida</taxon>
        <taxon>Poales</taxon>
        <taxon>Poaceae</taxon>
        <taxon>PACMAD clade</taxon>
        <taxon>Panicoideae</taxon>
        <taxon>Andropogonodae</taxon>
        <taxon>Andropogoneae</taxon>
        <taxon>Tripsacinae</taxon>
        <taxon>Zea</taxon>
    </lineage>
</organism>
<proteinExistence type="inferred from homology"/>
<sequence>MESEHHLFEIAAARLEIAAARLERSSFLGENYSSWSPWIQGYHWRCAWSTDPAAGTASFTVSLTYSSTREPLNASFKLSLLDRRGMPVPSRTRATLFQNCLIQEMWQWECPGFLTRDDLERHQYCLDSDGGRCFRVRCDIAIKPFAAATAGDGDAFVAAPPSDDLHRHLGDLLARKDGADVTFQLVDAGGETFSAHRCVLAARSPVFRAQLFGEMMESSKGTGVVIPVEDMEAQVFSALLAFIYTDSLPPETGSGDDDDDDDDEAMVQYQLLLAAADRYGVDRMKLVCQEKLCKHIRADSVATMLVLADRHHCPALKEACFRFLSSSGNLGSFTQTTDGFEVLNASCPAVLKELLAKLATVLIF</sequence>
<dbReference type="ExpressionAtlas" id="A0A3L6F4T0">
    <property type="expression patterns" value="baseline and differential"/>
</dbReference>
<dbReference type="EMBL" id="NCVQ01000005">
    <property type="protein sequence ID" value="PWZ28284.1"/>
    <property type="molecule type" value="Genomic_DNA"/>
</dbReference>
<evidence type="ECO:0000313" key="4">
    <source>
        <dbReference type="EMBL" id="PWZ28284.1"/>
    </source>
</evidence>
<dbReference type="Pfam" id="PF24570">
    <property type="entry name" value="BACK_BPM_SPOP"/>
    <property type="match status" value="1"/>
</dbReference>
<name>A0A3L6F4T0_MAIZE</name>
<dbReference type="InterPro" id="IPR000210">
    <property type="entry name" value="BTB/POZ_dom"/>
</dbReference>
<dbReference type="PROSITE" id="PS50097">
    <property type="entry name" value="BTB"/>
    <property type="match status" value="1"/>
</dbReference>
<dbReference type="InterPro" id="IPR011333">
    <property type="entry name" value="SKP1/BTB/POZ_sf"/>
</dbReference>
<evidence type="ECO:0000256" key="1">
    <source>
        <dbReference type="ARBA" id="ARBA00004906"/>
    </source>
</evidence>
<gene>
    <name evidence="4" type="primary">BPM1_10</name>
    <name evidence="4" type="ORF">Zm00014a_038926</name>
</gene>
<accession>A0A3L6F4T0</accession>
<dbReference type="PANTHER" id="PTHR26379:SF249">
    <property type="entry name" value="TRAF TRANSCRIPTION FACTOR"/>
    <property type="match status" value="1"/>
</dbReference>
<dbReference type="SUPFAM" id="SSF54695">
    <property type="entry name" value="POZ domain"/>
    <property type="match status" value="1"/>
</dbReference>
<dbReference type="GO" id="GO:0016567">
    <property type="term" value="P:protein ubiquitination"/>
    <property type="evidence" value="ECO:0007669"/>
    <property type="project" value="InterPro"/>
</dbReference>
<evidence type="ECO:0000259" key="3">
    <source>
        <dbReference type="PROSITE" id="PS50097"/>
    </source>
</evidence>
<dbReference type="Pfam" id="PF00651">
    <property type="entry name" value="BTB"/>
    <property type="match status" value="1"/>
</dbReference>
<protein>
    <submittedName>
        <fullName evidence="4">BTB/POZ and MATH domain-containing protein 1</fullName>
    </submittedName>
</protein>
<dbReference type="Gene3D" id="2.60.210.10">
    <property type="entry name" value="Apoptosis, Tumor Necrosis Factor Receptor Associated Protein 2, Chain A"/>
    <property type="match status" value="1"/>
</dbReference>